<protein>
    <submittedName>
        <fullName evidence="1">Noncanonical pyrimidine nucleotidase, YjjG family</fullName>
    </submittedName>
</protein>
<dbReference type="InterPro" id="IPR052550">
    <property type="entry name" value="Pyrimidine_5'-ntase_YjjG"/>
</dbReference>
<accession>A0A5B8UPY4</accession>
<dbReference type="SFLD" id="SFLDG01129">
    <property type="entry name" value="C1.5:_HAD__Beta-PGM__Phosphata"/>
    <property type="match status" value="1"/>
</dbReference>
<dbReference type="SFLD" id="SFLDS00003">
    <property type="entry name" value="Haloacid_Dehalogenase"/>
    <property type="match status" value="1"/>
</dbReference>
<dbReference type="InterPro" id="IPR036412">
    <property type="entry name" value="HAD-like_sf"/>
</dbReference>
<organism evidence="1 2">
    <name type="scientific">Mucilaginibacter ginsenosidivorans</name>
    <dbReference type="NCBI Taxonomy" id="398053"/>
    <lineage>
        <taxon>Bacteria</taxon>
        <taxon>Pseudomonadati</taxon>
        <taxon>Bacteroidota</taxon>
        <taxon>Sphingobacteriia</taxon>
        <taxon>Sphingobacteriales</taxon>
        <taxon>Sphingobacteriaceae</taxon>
        <taxon>Mucilaginibacter</taxon>
    </lineage>
</organism>
<dbReference type="InterPro" id="IPR011951">
    <property type="entry name" value="HAD-SF_hydro_IA_YjjG/PynA"/>
</dbReference>
<dbReference type="Gene3D" id="1.10.150.240">
    <property type="entry name" value="Putative phosphatase, domain 2"/>
    <property type="match status" value="1"/>
</dbReference>
<gene>
    <name evidence="1" type="ORF">FRZ54_00535</name>
</gene>
<dbReference type="InterPro" id="IPR023214">
    <property type="entry name" value="HAD_sf"/>
</dbReference>
<dbReference type="GO" id="GO:0008253">
    <property type="term" value="F:5'-nucleotidase activity"/>
    <property type="evidence" value="ECO:0007669"/>
    <property type="project" value="InterPro"/>
</dbReference>
<reference evidence="1 2" key="1">
    <citation type="journal article" date="2017" name="Curr. Microbiol.">
        <title>Mucilaginibacter ginsenosidivorans sp. nov., Isolated from Soil of Ginseng Field.</title>
        <authorList>
            <person name="Kim M.M."/>
            <person name="Siddiqi M.Z."/>
            <person name="Im W.T."/>
        </authorList>
    </citation>
    <scope>NUCLEOTIDE SEQUENCE [LARGE SCALE GENOMIC DNA]</scope>
    <source>
        <strain evidence="1 2">Gsoil 3017</strain>
    </source>
</reference>
<dbReference type="Proteomes" id="UP000321479">
    <property type="component" value="Chromosome"/>
</dbReference>
<name>A0A5B8UPY4_9SPHI</name>
<dbReference type="InterPro" id="IPR023198">
    <property type="entry name" value="PGP-like_dom2"/>
</dbReference>
<sequence length="245" mass="28027">MITQKPEIENPRSDIKKYKHIFFDLDHTIWDFDKNAEETLHELYGIYKLKELGLHSADVFIETYTRNNHRLWAEYHLGNITKEALRNARFKQTFLDLGMHPDIIPAGFEDDYVRLCPTKTNLFPHAHETLQYLQSKYTMHLISNGFRESQDIKINGTNLGGYFQNVIISEIAGANKPDKAIFQYAIDLAKASVAESLMIGDSLEADVYGALAFGMDAIYFNPTGLDKPDDVPAQINHLKELMSIL</sequence>
<dbReference type="NCBIfam" id="TIGR01549">
    <property type="entry name" value="HAD-SF-IA-v1"/>
    <property type="match status" value="1"/>
</dbReference>
<keyword evidence="2" id="KW-1185">Reference proteome</keyword>
<evidence type="ECO:0000313" key="1">
    <source>
        <dbReference type="EMBL" id="QEC61127.1"/>
    </source>
</evidence>
<dbReference type="RefSeq" id="WP_147029706.1">
    <property type="nucleotide sequence ID" value="NZ_CP042436.1"/>
</dbReference>
<dbReference type="InterPro" id="IPR006439">
    <property type="entry name" value="HAD-SF_hydro_IA"/>
</dbReference>
<dbReference type="SUPFAM" id="SSF56784">
    <property type="entry name" value="HAD-like"/>
    <property type="match status" value="1"/>
</dbReference>
<evidence type="ECO:0000313" key="2">
    <source>
        <dbReference type="Proteomes" id="UP000321479"/>
    </source>
</evidence>
<proteinExistence type="predicted"/>
<dbReference type="Gene3D" id="3.40.50.1000">
    <property type="entry name" value="HAD superfamily/HAD-like"/>
    <property type="match status" value="1"/>
</dbReference>
<dbReference type="Pfam" id="PF00702">
    <property type="entry name" value="Hydrolase"/>
    <property type="match status" value="1"/>
</dbReference>
<dbReference type="AlphaFoldDB" id="A0A5B8UPY4"/>
<dbReference type="NCBIfam" id="TIGR02254">
    <property type="entry name" value="YjjG_YfnB"/>
    <property type="match status" value="1"/>
</dbReference>
<dbReference type="EMBL" id="CP042436">
    <property type="protein sequence ID" value="QEC61127.1"/>
    <property type="molecule type" value="Genomic_DNA"/>
</dbReference>
<dbReference type="OrthoDB" id="9802350at2"/>
<dbReference type="PANTHER" id="PTHR47478:SF1">
    <property type="entry name" value="PYRIMIDINE 5'-NUCLEOTIDASE YJJG"/>
    <property type="match status" value="1"/>
</dbReference>
<dbReference type="KEGG" id="mgin:FRZ54_00535"/>
<dbReference type="PANTHER" id="PTHR47478">
    <property type="match status" value="1"/>
</dbReference>